<evidence type="ECO:0000256" key="6">
    <source>
        <dbReference type="ARBA" id="ARBA00023136"/>
    </source>
</evidence>
<comment type="subcellular location">
    <subcellularLocation>
        <location evidence="1 7">Cell membrane</location>
        <topology evidence="1 7">Multi-pass membrane protein</topology>
    </subcellularLocation>
</comment>
<dbReference type="PANTHER" id="PTHR43163:SF3">
    <property type="entry name" value="PEPTIDE ABC TRANSPORTER PERMEASE PROTEIN"/>
    <property type="match status" value="1"/>
</dbReference>
<keyword evidence="10" id="KW-1185">Reference proteome</keyword>
<keyword evidence="4 7" id="KW-0812">Transmembrane</keyword>
<feature type="transmembrane region" description="Helical" evidence="7">
    <location>
        <begin position="241"/>
        <end position="263"/>
    </location>
</feature>
<keyword evidence="5 7" id="KW-1133">Transmembrane helix</keyword>
<dbReference type="OrthoDB" id="9778910at2"/>
<evidence type="ECO:0000256" key="4">
    <source>
        <dbReference type="ARBA" id="ARBA00022692"/>
    </source>
</evidence>
<comment type="similarity">
    <text evidence="7">Belongs to the binding-protein-dependent transport system permease family.</text>
</comment>
<keyword evidence="3" id="KW-1003">Cell membrane</keyword>
<evidence type="ECO:0000256" key="3">
    <source>
        <dbReference type="ARBA" id="ARBA00022475"/>
    </source>
</evidence>
<sequence>MTLGLLVLRRLAAAGAVLAVLSAVIFLATDVLPGDAAGVLAGADATTADRAELTRRLHLDESPVTRYLHWAGDALHGDLGQGQVGGRAVNEVLGDTVPNSLALTVLALALALPCAVLLGLVTAARLGGRADRAVSLVTLAAAGLPEFVTAALLAWAFGALLGVLPRVSLVDLGERPWESPEVMVLPALTLAIVATAIATRLLRSSAADVAAAPYVRAARLRGVHGLRLALRHLLPASFAPTAQVVAVLFGGLLGGAVVVESVFNYPGVGFELAQAVANRDVPMVQGLSLALCALALLGLLCGDVVAAVVDPRTRRGR</sequence>
<dbReference type="GO" id="GO:0055085">
    <property type="term" value="P:transmembrane transport"/>
    <property type="evidence" value="ECO:0007669"/>
    <property type="project" value="InterPro"/>
</dbReference>
<dbReference type="GO" id="GO:0005886">
    <property type="term" value="C:plasma membrane"/>
    <property type="evidence" value="ECO:0007669"/>
    <property type="project" value="UniProtKB-SubCell"/>
</dbReference>
<name>A0A1S1QBY0_9ACTN</name>
<dbReference type="InterPro" id="IPR035906">
    <property type="entry name" value="MetI-like_sf"/>
</dbReference>
<evidence type="ECO:0000256" key="7">
    <source>
        <dbReference type="RuleBase" id="RU363032"/>
    </source>
</evidence>
<dbReference type="EMBL" id="MAXA01000169">
    <property type="protein sequence ID" value="OHV31096.1"/>
    <property type="molecule type" value="Genomic_DNA"/>
</dbReference>
<evidence type="ECO:0000256" key="1">
    <source>
        <dbReference type="ARBA" id="ARBA00004651"/>
    </source>
</evidence>
<dbReference type="Proteomes" id="UP000179769">
    <property type="component" value="Unassembled WGS sequence"/>
</dbReference>
<evidence type="ECO:0000259" key="8">
    <source>
        <dbReference type="PROSITE" id="PS50928"/>
    </source>
</evidence>
<dbReference type="InterPro" id="IPR000515">
    <property type="entry name" value="MetI-like"/>
</dbReference>
<feature type="transmembrane region" description="Helical" evidence="7">
    <location>
        <begin position="283"/>
        <end position="309"/>
    </location>
</feature>
<reference evidence="10" key="1">
    <citation type="submission" date="2016-07" db="EMBL/GenBank/DDBJ databases">
        <title>Frankia sp. NRRL B-16219 Genome sequencing.</title>
        <authorList>
            <person name="Ghodhbane-Gtari F."/>
            <person name="Swanson E."/>
            <person name="Gueddou A."/>
            <person name="Louati M."/>
            <person name="Nouioui I."/>
            <person name="Hezbri K."/>
            <person name="Abebe-Akele F."/>
            <person name="Simpson S."/>
            <person name="Morris K."/>
            <person name="Thomas K."/>
            <person name="Gtari M."/>
            <person name="Tisa L.S."/>
        </authorList>
    </citation>
    <scope>NUCLEOTIDE SEQUENCE [LARGE SCALE GENOMIC DNA]</scope>
    <source>
        <strain evidence="10">NRRL B-16219</strain>
    </source>
</reference>
<keyword evidence="6 7" id="KW-0472">Membrane</keyword>
<proteinExistence type="inferred from homology"/>
<feature type="transmembrane region" description="Helical" evidence="7">
    <location>
        <begin position="7"/>
        <end position="28"/>
    </location>
</feature>
<protein>
    <submittedName>
        <fullName evidence="9">Metal transporter</fullName>
    </submittedName>
</protein>
<dbReference type="AlphaFoldDB" id="A0A1S1QBY0"/>
<accession>A0A1S1QBY0</accession>
<feature type="domain" description="ABC transmembrane type-1" evidence="8">
    <location>
        <begin position="97"/>
        <end position="300"/>
    </location>
</feature>
<dbReference type="SUPFAM" id="SSF161098">
    <property type="entry name" value="MetI-like"/>
    <property type="match status" value="1"/>
</dbReference>
<feature type="transmembrane region" description="Helical" evidence="7">
    <location>
        <begin position="101"/>
        <end position="124"/>
    </location>
</feature>
<feature type="transmembrane region" description="Helical" evidence="7">
    <location>
        <begin position="136"/>
        <end position="163"/>
    </location>
</feature>
<evidence type="ECO:0000313" key="10">
    <source>
        <dbReference type="Proteomes" id="UP000179769"/>
    </source>
</evidence>
<organism evidence="9 10">
    <name type="scientific">Parafrankia soli</name>
    <dbReference type="NCBI Taxonomy" id="2599596"/>
    <lineage>
        <taxon>Bacteria</taxon>
        <taxon>Bacillati</taxon>
        <taxon>Actinomycetota</taxon>
        <taxon>Actinomycetes</taxon>
        <taxon>Frankiales</taxon>
        <taxon>Frankiaceae</taxon>
        <taxon>Parafrankia</taxon>
    </lineage>
</organism>
<dbReference type="Pfam" id="PF00528">
    <property type="entry name" value="BPD_transp_1"/>
    <property type="match status" value="1"/>
</dbReference>
<dbReference type="PANTHER" id="PTHR43163">
    <property type="entry name" value="DIPEPTIDE TRANSPORT SYSTEM PERMEASE PROTEIN DPPB-RELATED"/>
    <property type="match status" value="1"/>
</dbReference>
<feature type="transmembrane region" description="Helical" evidence="7">
    <location>
        <begin position="183"/>
        <end position="202"/>
    </location>
</feature>
<dbReference type="Gene3D" id="1.10.3720.10">
    <property type="entry name" value="MetI-like"/>
    <property type="match status" value="1"/>
</dbReference>
<keyword evidence="2 7" id="KW-0813">Transport</keyword>
<evidence type="ECO:0000313" key="9">
    <source>
        <dbReference type="EMBL" id="OHV31096.1"/>
    </source>
</evidence>
<dbReference type="CDD" id="cd06261">
    <property type="entry name" value="TM_PBP2"/>
    <property type="match status" value="1"/>
</dbReference>
<dbReference type="RefSeq" id="WP_071062763.1">
    <property type="nucleotide sequence ID" value="NZ_MAXA01000169.1"/>
</dbReference>
<gene>
    <name evidence="9" type="ORF">BBK14_16360</name>
</gene>
<evidence type="ECO:0000256" key="5">
    <source>
        <dbReference type="ARBA" id="ARBA00022989"/>
    </source>
</evidence>
<evidence type="ECO:0000256" key="2">
    <source>
        <dbReference type="ARBA" id="ARBA00022448"/>
    </source>
</evidence>
<dbReference type="PROSITE" id="PS50928">
    <property type="entry name" value="ABC_TM1"/>
    <property type="match status" value="1"/>
</dbReference>
<comment type="caution">
    <text evidence="9">The sequence shown here is derived from an EMBL/GenBank/DDBJ whole genome shotgun (WGS) entry which is preliminary data.</text>
</comment>